<dbReference type="PROSITE" id="PS50883">
    <property type="entry name" value="EAL"/>
    <property type="match status" value="1"/>
</dbReference>
<dbReference type="PROSITE" id="PS50113">
    <property type="entry name" value="PAC"/>
    <property type="match status" value="2"/>
</dbReference>
<dbReference type="EMBL" id="FO203512">
    <property type="protein sequence ID" value="CCK77603.1"/>
    <property type="molecule type" value="Genomic_DNA"/>
</dbReference>
<dbReference type="InterPro" id="IPR000160">
    <property type="entry name" value="GGDEF_dom"/>
</dbReference>
<dbReference type="Pfam" id="PF00989">
    <property type="entry name" value="PAS"/>
    <property type="match status" value="2"/>
</dbReference>
<feature type="domain" description="PAC" evidence="8">
    <location>
        <begin position="912"/>
        <end position="964"/>
    </location>
</feature>
<dbReference type="Pfam" id="PF00990">
    <property type="entry name" value="GGDEF"/>
    <property type="match status" value="1"/>
</dbReference>
<organism evidence="11 12">
    <name type="scientific">Oleispira antarctica RB-8</name>
    <dbReference type="NCBI Taxonomy" id="698738"/>
    <lineage>
        <taxon>Bacteria</taxon>
        <taxon>Pseudomonadati</taxon>
        <taxon>Pseudomonadota</taxon>
        <taxon>Gammaproteobacteria</taxon>
        <taxon>Oceanospirillales</taxon>
        <taxon>Oceanospirillaceae</taxon>
        <taxon>Oleispira</taxon>
    </lineage>
</organism>
<name>R4YU65_OLEAN</name>
<dbReference type="Gene3D" id="3.20.20.450">
    <property type="entry name" value="EAL domain"/>
    <property type="match status" value="1"/>
</dbReference>
<evidence type="ECO:0000259" key="7">
    <source>
        <dbReference type="PROSITE" id="PS50112"/>
    </source>
</evidence>
<dbReference type="CDD" id="cd01949">
    <property type="entry name" value="GGDEF"/>
    <property type="match status" value="1"/>
</dbReference>
<evidence type="ECO:0000256" key="3">
    <source>
        <dbReference type="ARBA" id="ARBA00022636"/>
    </source>
</evidence>
<evidence type="ECO:0000256" key="5">
    <source>
        <dbReference type="SAM" id="MobiDB-lite"/>
    </source>
</evidence>
<dbReference type="SUPFAM" id="SSF55073">
    <property type="entry name" value="Nucleotide cyclase"/>
    <property type="match status" value="1"/>
</dbReference>
<proteinExistence type="predicted"/>
<dbReference type="Pfam" id="PF08448">
    <property type="entry name" value="PAS_4"/>
    <property type="match status" value="1"/>
</dbReference>
<evidence type="ECO:0000259" key="8">
    <source>
        <dbReference type="PROSITE" id="PS50113"/>
    </source>
</evidence>
<keyword evidence="6" id="KW-0472">Membrane</keyword>
<evidence type="ECO:0000256" key="1">
    <source>
        <dbReference type="ARBA" id="ARBA00001946"/>
    </source>
</evidence>
<evidence type="ECO:0000313" key="11">
    <source>
        <dbReference type="EMBL" id="CCK77603.1"/>
    </source>
</evidence>
<dbReference type="GO" id="GO:0006355">
    <property type="term" value="P:regulation of DNA-templated transcription"/>
    <property type="evidence" value="ECO:0007669"/>
    <property type="project" value="InterPro"/>
</dbReference>
<dbReference type="OrthoDB" id="6168558at2"/>
<evidence type="ECO:0000256" key="4">
    <source>
        <dbReference type="ARBA" id="ARBA00051114"/>
    </source>
</evidence>
<dbReference type="SMART" id="SM00052">
    <property type="entry name" value="EAL"/>
    <property type="match status" value="1"/>
</dbReference>
<dbReference type="SMART" id="SM00091">
    <property type="entry name" value="PAS"/>
    <property type="match status" value="4"/>
</dbReference>
<dbReference type="SMART" id="SM00267">
    <property type="entry name" value="GGDEF"/>
    <property type="match status" value="1"/>
</dbReference>
<protein>
    <recommendedName>
        <fullName evidence="2">cyclic-guanylate-specific phosphodiesterase</fullName>
        <ecNumber evidence="2">3.1.4.52</ecNumber>
    </recommendedName>
</protein>
<dbReference type="SMART" id="SM00086">
    <property type="entry name" value="PAC"/>
    <property type="match status" value="4"/>
</dbReference>
<dbReference type="FunFam" id="3.30.70.270:FF:000001">
    <property type="entry name" value="Diguanylate cyclase domain protein"/>
    <property type="match status" value="1"/>
</dbReference>
<dbReference type="InterPro" id="IPR029787">
    <property type="entry name" value="Nucleotide_cyclase"/>
</dbReference>
<dbReference type="CDD" id="cd01948">
    <property type="entry name" value="EAL"/>
    <property type="match status" value="1"/>
</dbReference>
<feature type="region of interest" description="Disordered" evidence="5">
    <location>
        <begin position="1"/>
        <end position="20"/>
    </location>
</feature>
<dbReference type="HOGENOM" id="CLU_000445_41_3_6"/>
<dbReference type="InterPro" id="IPR035919">
    <property type="entry name" value="EAL_sf"/>
</dbReference>
<feature type="domain" description="PAS" evidence="7">
    <location>
        <begin position="707"/>
        <end position="777"/>
    </location>
</feature>
<accession>R4YU65</accession>
<dbReference type="NCBIfam" id="TIGR00254">
    <property type="entry name" value="GGDEF"/>
    <property type="match status" value="1"/>
</dbReference>
<comment type="cofactor">
    <cofactor evidence="1">
        <name>Mg(2+)</name>
        <dbReference type="ChEBI" id="CHEBI:18420"/>
    </cofactor>
</comment>
<dbReference type="PANTHER" id="PTHR44757:SF2">
    <property type="entry name" value="BIOFILM ARCHITECTURE MAINTENANCE PROTEIN MBAA"/>
    <property type="match status" value="1"/>
</dbReference>
<dbReference type="STRING" id="698738.OLEAN_C34270"/>
<dbReference type="InterPro" id="IPR000700">
    <property type="entry name" value="PAS-assoc_C"/>
</dbReference>
<dbReference type="InterPro" id="IPR043128">
    <property type="entry name" value="Rev_trsase/Diguanyl_cyclase"/>
</dbReference>
<dbReference type="PROSITE" id="PS50112">
    <property type="entry name" value="PAS"/>
    <property type="match status" value="1"/>
</dbReference>
<keyword evidence="6" id="KW-1133">Transmembrane helix</keyword>
<keyword evidence="6" id="KW-0812">Transmembrane</keyword>
<dbReference type="InterPro" id="IPR000014">
    <property type="entry name" value="PAS"/>
</dbReference>
<feature type="transmembrane region" description="Helical" evidence="6">
    <location>
        <begin position="278"/>
        <end position="299"/>
    </location>
</feature>
<dbReference type="InterPro" id="IPR001610">
    <property type="entry name" value="PAC"/>
</dbReference>
<dbReference type="Pfam" id="PF00563">
    <property type="entry name" value="EAL"/>
    <property type="match status" value="1"/>
</dbReference>
<evidence type="ECO:0000259" key="10">
    <source>
        <dbReference type="PROSITE" id="PS50887"/>
    </source>
</evidence>
<dbReference type="GO" id="GO:0071111">
    <property type="term" value="F:cyclic-guanylate-specific phosphodiesterase activity"/>
    <property type="evidence" value="ECO:0007669"/>
    <property type="project" value="UniProtKB-EC"/>
</dbReference>
<dbReference type="Gene3D" id="3.30.450.20">
    <property type="entry name" value="PAS domain"/>
    <property type="match status" value="5"/>
</dbReference>
<dbReference type="EC" id="3.1.4.52" evidence="2"/>
<dbReference type="GO" id="GO:0071732">
    <property type="term" value="P:cellular response to nitric oxide"/>
    <property type="evidence" value="ECO:0007669"/>
    <property type="project" value="UniProtKB-ARBA"/>
</dbReference>
<dbReference type="InterPro" id="IPR001633">
    <property type="entry name" value="EAL_dom"/>
</dbReference>
<comment type="catalytic activity">
    <reaction evidence="4">
        <text>3',3'-c-di-GMP + H2O = 5'-phosphoguanylyl(3'-&gt;5')guanosine + H(+)</text>
        <dbReference type="Rhea" id="RHEA:24902"/>
        <dbReference type="ChEBI" id="CHEBI:15377"/>
        <dbReference type="ChEBI" id="CHEBI:15378"/>
        <dbReference type="ChEBI" id="CHEBI:58754"/>
        <dbReference type="ChEBI" id="CHEBI:58805"/>
        <dbReference type="EC" id="3.1.4.52"/>
    </reaction>
    <physiologicalReaction direction="left-to-right" evidence="4">
        <dbReference type="Rhea" id="RHEA:24903"/>
    </physiologicalReaction>
</comment>
<dbReference type="NCBIfam" id="TIGR00229">
    <property type="entry name" value="sensory_box"/>
    <property type="match status" value="2"/>
</dbReference>
<dbReference type="PROSITE" id="PS50887">
    <property type="entry name" value="GGDEF"/>
    <property type="match status" value="1"/>
</dbReference>
<dbReference type="Proteomes" id="UP000032749">
    <property type="component" value="Chromosome"/>
</dbReference>
<dbReference type="InterPro" id="IPR052155">
    <property type="entry name" value="Biofilm_reg_signaling"/>
</dbReference>
<feature type="transmembrane region" description="Helical" evidence="6">
    <location>
        <begin position="32"/>
        <end position="52"/>
    </location>
</feature>
<reference evidence="11 12" key="1">
    <citation type="journal article" date="2013" name="Nat. Commun.">
        <title>Genome sequence and functional genomic analysis of the oil-degrading bacterium Oleispira antarctica.</title>
        <authorList>
            <person name="Kube M."/>
            <person name="Chernikova T.N."/>
            <person name="Al-Ramahi Y."/>
            <person name="Beloqui A."/>
            <person name="Lopez-Cortez N."/>
            <person name="Guazzaroni M.E."/>
            <person name="Heipieper H.J."/>
            <person name="Klages S."/>
            <person name="Kotsyurbenko O.R."/>
            <person name="Langer I."/>
            <person name="Nechitaylo T.Y."/>
            <person name="Lunsdorf H."/>
            <person name="Fernandez M."/>
            <person name="Juarez S."/>
            <person name="Ciordia S."/>
            <person name="Singer A."/>
            <person name="Kagan O."/>
            <person name="Egorova O."/>
            <person name="Petit P.A."/>
            <person name="Stogios P."/>
            <person name="Kim Y."/>
            <person name="Tchigvintsev A."/>
            <person name="Flick R."/>
            <person name="Denaro R."/>
            <person name="Genovese M."/>
            <person name="Albar J.P."/>
            <person name="Reva O.N."/>
            <person name="Martinez-Gomariz M."/>
            <person name="Tran H."/>
            <person name="Ferrer M."/>
            <person name="Savchenko A."/>
            <person name="Yakunin A.F."/>
            <person name="Yakimov M.M."/>
            <person name="Golyshina O.V."/>
            <person name="Reinhardt R."/>
            <person name="Golyshin P.N."/>
        </authorList>
    </citation>
    <scope>NUCLEOTIDE SEQUENCE [LARGE SCALE GENOMIC DNA]</scope>
</reference>
<dbReference type="Gene3D" id="3.30.70.270">
    <property type="match status" value="1"/>
</dbReference>
<dbReference type="FunFam" id="3.20.20.450:FF:000001">
    <property type="entry name" value="Cyclic di-GMP phosphodiesterase yahA"/>
    <property type="match status" value="1"/>
</dbReference>
<feature type="domain" description="PAC" evidence="8">
    <location>
        <begin position="789"/>
        <end position="841"/>
    </location>
</feature>
<dbReference type="PATRIC" id="fig|698738.3.peg.3566"/>
<evidence type="ECO:0000256" key="6">
    <source>
        <dbReference type="SAM" id="Phobius"/>
    </source>
</evidence>
<evidence type="ECO:0000259" key="9">
    <source>
        <dbReference type="PROSITE" id="PS50883"/>
    </source>
</evidence>
<dbReference type="KEGG" id="oai:OLEAN_C34270"/>
<evidence type="ECO:0000256" key="2">
    <source>
        <dbReference type="ARBA" id="ARBA00012282"/>
    </source>
</evidence>
<dbReference type="CDD" id="cd00130">
    <property type="entry name" value="PAS"/>
    <property type="match status" value="3"/>
</dbReference>
<keyword evidence="12" id="KW-1185">Reference proteome</keyword>
<gene>
    <name evidence="11" type="ORF">OLEAN_C34270</name>
</gene>
<dbReference type="SUPFAM" id="SSF141868">
    <property type="entry name" value="EAL domain-like"/>
    <property type="match status" value="1"/>
</dbReference>
<feature type="domain" description="EAL" evidence="9">
    <location>
        <begin position="1142"/>
        <end position="1396"/>
    </location>
</feature>
<dbReference type="InterPro" id="IPR013767">
    <property type="entry name" value="PAS_fold"/>
</dbReference>
<dbReference type="InterPro" id="IPR013656">
    <property type="entry name" value="PAS_4"/>
</dbReference>
<dbReference type="InterPro" id="IPR035965">
    <property type="entry name" value="PAS-like_dom_sf"/>
</dbReference>
<sequence length="1399" mass="159953">MQGSIHTDSTRNSDSTGYSDDTDINLSQNKSFLTIFMVFFVFLSLVLIAYSWHQWNEAGKNHEIDIVKTVDSFVAQASITSKASIHVNQIFSQIHKKELLSLIDKPNTKIQYDLRQEMNKNFFNLTGYMLVDDQGELLFLDGPLLGENEASLIKKSVNNKDHSNRFFAHHYGDNGGFYSISWINQKGRFYGLIVRRPYNKFSALIYNGGFSGFQLALYDKELKKVIITEGHYLSDKNAIPLDDLAHRIEYRGSIAASPWELIAIRTPGYLQSLLLKTFLPSLSILALFLFISLILNAYLRSLTKKQFMESSARRQIEQRAEKSLMSIDEAVITTDDKKIITYINPKASQIFSRLGHVQVIGEELVKLWPDENSLWSKDLSIKELEFLQEEQRELHLHIQHEAFILEQSYNLLYENGHISGVVWLLRDVTDAVINRRALEESRTRYKAIYDEASIAHCIIILPHDNSFNNEPIRIINANNAAIELFHAQNQQHLIHAFPQLMSHQASSLQQNIQQTLDDERSWSEFELKITDFLGRDLVIWVNISLYESSDKHALITFIDMTERNKATAELYQREQFWAKIMDQIVDMVYVLALDDKLVPQVEYRNSSINQLFGLPEPTGTSMVEANLKFHPDDHVKILELLKKTRHLSSEETAIETCRVKDSDGYWRIIRFTNSAFAFDDQGLVCRYISSVRDVTEEAEQQIILVENERRYRLLAENVIDVIWSVNSKLDFTFISSSIYSMLGYTPDEIYRGAITGVFNRGDLIKMNKRIQVALKNSRDPKNKTGDSIFKVDMKAACKNGQQLIIEVQANYLWDENNNLEGIFGIVRDVTKTRQTERELILAGQVFDNSTEAIVVTDNMGRIINANPAFFEASQLTLDEVRGLRPDEIINSKFHGSDFYTDVGQAILQDSYWQGEVHYLRKNGEERVSWTGVSATRSRSGKVQNLIIIISDITERKVIERRIHRLAYFDPLTGLPNRSQMYERLDKMVTYARQSNTHIAVLFLDLDRFKPINDSMGHPAGDQVLKDVADRLQNCIKKQDLVSRMSGDEFTIALSDQKSSDNAANTAVKVGERILHALQQPFFIEQRELFLTGSIGIAIFPHDGSTVTELLKNSDMAMYHAKDGGRNSVQFFDEQMNKKAVELLEMENDLRYAIERGELELYYQPQYAAADCSMQGVEALLRWHHDTKGMIPPSHFIPIIEDTGLIIPIGEWVLRQACSDMAQWQKDNIAVDRIAVNVSARQFKQPGFIDLVKEVITETSIDPNQLELELTESILIDDLEHTLDVLTQLRAMGVRMAIDDFGTGYSSLNYLKQFPVDTLKIDQSFIQNLPHNNDDAQITRTIISMAHNLGLGVIAEGVETKEQLEFLQQVQCEEVQGFYFSKAIPASALVEMIKKNAALN</sequence>
<keyword evidence="3" id="KW-0973">c-di-GMP</keyword>
<dbReference type="PANTHER" id="PTHR44757">
    <property type="entry name" value="DIGUANYLATE CYCLASE DGCP"/>
    <property type="match status" value="1"/>
</dbReference>
<evidence type="ECO:0000313" key="12">
    <source>
        <dbReference type="Proteomes" id="UP000032749"/>
    </source>
</evidence>
<feature type="domain" description="GGDEF" evidence="10">
    <location>
        <begin position="996"/>
        <end position="1133"/>
    </location>
</feature>
<dbReference type="SUPFAM" id="SSF55785">
    <property type="entry name" value="PYP-like sensor domain (PAS domain)"/>
    <property type="match status" value="5"/>
</dbReference>